<proteinExistence type="predicted"/>
<gene>
    <name evidence="1" type="ORF">SDC9_125915</name>
</gene>
<protein>
    <submittedName>
        <fullName evidence="1">Uncharacterized protein</fullName>
    </submittedName>
</protein>
<dbReference type="AlphaFoldDB" id="A0A645CP89"/>
<organism evidence="1">
    <name type="scientific">bioreactor metagenome</name>
    <dbReference type="NCBI Taxonomy" id="1076179"/>
    <lineage>
        <taxon>unclassified sequences</taxon>
        <taxon>metagenomes</taxon>
        <taxon>ecological metagenomes</taxon>
    </lineage>
</organism>
<accession>A0A645CP89</accession>
<name>A0A645CP89_9ZZZZ</name>
<sequence length="123" mass="13580">MRIQHRQRHRDGNAVVAAQRRAVGMQLVAVHHQCQALFFHVLCAAGHGLAHHVQMALQDHRLGLLVAGGAVFKNNDIAQLILHIGEISLLCKIYTPVADGFYIARPMGNFAHLLKKTEHSLGL</sequence>
<dbReference type="EMBL" id="VSSQ01028980">
    <property type="protein sequence ID" value="MPM78900.1"/>
    <property type="molecule type" value="Genomic_DNA"/>
</dbReference>
<comment type="caution">
    <text evidence="1">The sequence shown here is derived from an EMBL/GenBank/DDBJ whole genome shotgun (WGS) entry which is preliminary data.</text>
</comment>
<reference evidence="1" key="1">
    <citation type="submission" date="2019-08" db="EMBL/GenBank/DDBJ databases">
        <authorList>
            <person name="Kucharzyk K."/>
            <person name="Murdoch R.W."/>
            <person name="Higgins S."/>
            <person name="Loffler F."/>
        </authorList>
    </citation>
    <scope>NUCLEOTIDE SEQUENCE</scope>
</reference>
<evidence type="ECO:0000313" key="1">
    <source>
        <dbReference type="EMBL" id="MPM78900.1"/>
    </source>
</evidence>